<dbReference type="EMBL" id="FP103042">
    <property type="protein sequence ID" value="CAX24289.1"/>
    <property type="molecule type" value="Genomic_DNA"/>
</dbReference>
<reference evidence="2" key="1">
    <citation type="journal article" date="2009" name="PLoS ONE">
        <title>Methylobacterium genome sequences: a reference blueprint to investigate microbial metabolism of C1 compounds from natural and industrial sources.</title>
        <authorList>
            <person name="Vuilleumier S."/>
            <person name="Chistoserdova L."/>
            <person name="Lee M.-C."/>
            <person name="Bringel F."/>
            <person name="Lajus A."/>
            <person name="Zhou Y."/>
            <person name="Gourion B."/>
            <person name="Barbe V."/>
            <person name="Chang J."/>
            <person name="Cruveiller S."/>
            <person name="Dossat C."/>
            <person name="Gillett W."/>
            <person name="Gruffaz C."/>
            <person name="Haugen E."/>
            <person name="Hourcade E."/>
            <person name="Levy R."/>
            <person name="Mangenot S."/>
            <person name="Muller E."/>
            <person name="Nadalig T."/>
            <person name="Pagni M."/>
            <person name="Penny C."/>
            <person name="Peyraud R."/>
            <person name="Robinson D.G."/>
            <person name="Roche D."/>
            <person name="Rouy Z."/>
            <person name="Saenampechek C."/>
            <person name="Salvignol G."/>
            <person name="Vallenet D."/>
            <person name="Wu Z."/>
            <person name="Marx C.J."/>
            <person name="Vorholt J.A."/>
            <person name="Olson M.V."/>
            <person name="Kaul R."/>
            <person name="Weissenbach J."/>
            <person name="Medigue C."/>
            <person name="Lidstrom M.E."/>
        </authorList>
    </citation>
    <scope>NUCLEOTIDE SEQUENCE [LARGE SCALE GENOMIC DNA]</scope>
    <source>
        <strain evidence="2">DSM 6343 / CIP 106787 / DM4</strain>
    </source>
</reference>
<name>C7CEF3_METED</name>
<dbReference type="RefSeq" id="WP_015822475.1">
    <property type="nucleotide sequence ID" value="NC_012988.1"/>
</dbReference>
<accession>C7CEF3</accession>
<dbReference type="Proteomes" id="UP000008070">
    <property type="component" value="Chromosome"/>
</dbReference>
<sequence>MNAAIWSDLETSAFETLVGRCATVALRKSDSRIAALLALMALSHARLDADVHDNHLEAELRVHPAPPGHGPAAELLDHITCVVSDVARCARGETRLDISAQLDDWGYAFLMVDLLGDGAREAELTAMAECVGAALTRVHKRVEELCTQHLRAVLTRDAPQAAFLSRGLTLQAEWLLAPDFSGDASRLDILVRRAQALGLFGSLVSALREPAITEVVDRGEPLTPALAEHLGLTEAELRAFRRSRDVRASIEQWDDFVVAARRLKTYSVPRHEWPGGGEPETPSAWQNSPWLRSPRTHLIRPDYLDEKEAGIQDAILALKDDLIRPLVADRLPHADLRNTAIAHLASELDFPPSRHGSAEYRAFLLGLHRAIVGNRKPKAFQEAAALWHRRAASLSALRHEHTAERPGWPALCAAWRSHDGRYEVVALTSASDLVIEGNAMQHCVGGYYDVCRRGDTQILSLRRDGHRAATVEIALEGSIEAPALKVGQFKAIRNTRPADDLHDALRDFLRDLRSQAHAMNAATLPRYRRRMHKRGDYAWRSDALPLDHAREAYPLYRPLLPRPAPASFDLWCAESGLVDTIDRAFAALGGKSPASPR</sequence>
<dbReference type="AlphaFoldDB" id="C7CEF3"/>
<proteinExistence type="predicted"/>
<organism evidence="1 2">
    <name type="scientific">Methylorubrum extorquens (strain DSM 6343 / CIP 106787 / DM4)</name>
    <name type="common">Methylobacterium extorquens</name>
    <dbReference type="NCBI Taxonomy" id="661410"/>
    <lineage>
        <taxon>Bacteria</taxon>
        <taxon>Pseudomonadati</taxon>
        <taxon>Pseudomonadota</taxon>
        <taxon>Alphaproteobacteria</taxon>
        <taxon>Hyphomicrobiales</taxon>
        <taxon>Methylobacteriaceae</taxon>
        <taxon>Methylorubrum</taxon>
    </lineage>
</organism>
<dbReference type="InterPro" id="IPR025586">
    <property type="entry name" value="PcfJ"/>
</dbReference>
<gene>
    <name evidence="1" type="ORF">METD_I2632</name>
</gene>
<protein>
    <submittedName>
        <fullName evidence="1">Uncharacterized protein</fullName>
    </submittedName>
</protein>
<evidence type="ECO:0000313" key="1">
    <source>
        <dbReference type="EMBL" id="CAX24289.1"/>
    </source>
</evidence>
<dbReference type="HOGENOM" id="CLU_519398_0_0_5"/>
<dbReference type="GeneID" id="72989584"/>
<dbReference type="KEGG" id="mdi:METDI2632"/>
<dbReference type="Pfam" id="PF14284">
    <property type="entry name" value="PcfJ"/>
    <property type="match status" value="1"/>
</dbReference>
<evidence type="ECO:0000313" key="2">
    <source>
        <dbReference type="Proteomes" id="UP000008070"/>
    </source>
</evidence>